<dbReference type="Proteomes" id="UP000540485">
    <property type="component" value="Unassembled WGS sequence"/>
</dbReference>
<dbReference type="EMBL" id="DADUEU010000006">
    <property type="protein sequence ID" value="HBB1572440.1"/>
    <property type="molecule type" value="Genomic_DNA"/>
</dbReference>
<evidence type="ECO:0000313" key="24">
    <source>
        <dbReference type="EMBL" id="QRZ96383.1"/>
    </source>
</evidence>
<dbReference type="Proteomes" id="UP000441160">
    <property type="component" value="Unassembled WGS sequence"/>
</dbReference>
<evidence type="ECO:0000313" key="11">
    <source>
        <dbReference type="EMBL" id="MBA6238606.1"/>
    </source>
</evidence>
<evidence type="ECO:0000313" key="45">
    <source>
        <dbReference type="Proteomes" id="UP000254429"/>
    </source>
</evidence>
<reference evidence="13 54" key="13">
    <citation type="submission" date="2019-12" db="EMBL/GenBank/DDBJ databases">
        <title>Enteriobacteria Tanzani isolates_10432.</title>
        <authorList>
            <person name="Subbiah M."/>
            <person name="Call D."/>
        </authorList>
    </citation>
    <scope>NUCLEOTIDE SEQUENCE [LARGE SCALE GENOMIC DNA]</scope>
    <source>
        <strain evidence="13 54">10432wG8</strain>
    </source>
</reference>
<dbReference type="AlphaFoldDB" id="A0A024LAG3"/>
<dbReference type="EMBL" id="JABUPU010000002">
    <property type="protein sequence ID" value="NYP84006.1"/>
    <property type="molecule type" value="Genomic_DNA"/>
</dbReference>
<reference evidence="8" key="9">
    <citation type="submission" date="2018-12" db="EMBL/GenBank/DDBJ databases">
        <authorList>
            <consortium name="NCBI Pathogen Detection Project"/>
        </authorList>
    </citation>
    <scope>NUCLEOTIDE SEQUENCE</scope>
    <source>
        <strain evidence="9">Escherichia coli</strain>
        <strain evidence="8">EuSCAPE_DE065</strain>
    </source>
</reference>
<evidence type="ECO:0000313" key="18">
    <source>
        <dbReference type="EMBL" id="NEM86334.1"/>
    </source>
</evidence>
<dbReference type="Proteomes" id="UP000254460">
    <property type="component" value="Unassembled WGS sequence"/>
</dbReference>
<evidence type="ECO:0000313" key="63">
    <source>
        <dbReference type="Proteomes" id="UP000542214"/>
    </source>
</evidence>
<dbReference type="Proteomes" id="UP000542214">
    <property type="component" value="Unassembled WGS sequence"/>
</dbReference>
<dbReference type="EMBL" id="ABLFQU030000109">
    <property type="protein sequence ID" value="EMM0028747.1"/>
    <property type="molecule type" value="Genomic_DNA"/>
</dbReference>
<reference evidence="26 48" key="3">
    <citation type="submission" date="2017-08" db="EMBL/GenBank/DDBJ databases">
        <title>Sequencing of Escherichia coli CCPM 6219.</title>
        <authorList>
            <person name="Liu S.-L."/>
            <person name="Zhou Y.-J."/>
            <person name="Zhao M.-F."/>
        </authorList>
    </citation>
    <scope>NUCLEOTIDE SEQUENCE [LARGE SCALE GENOMIC DNA]</scope>
    <source>
        <strain evidence="26 48">CCPM 6219</strain>
    </source>
</reference>
<reference evidence="18 56" key="17">
    <citation type="submission" date="2020-02" db="EMBL/GenBank/DDBJ databases">
        <authorList>
            <person name="Subbiah M."/>
            <person name="Call D."/>
        </authorList>
    </citation>
    <scope>NUCLEOTIDE SEQUENCE [LARGE SCALE GENOMIC DNA]</scope>
    <source>
        <strain evidence="18 56">8375wC2</strain>
    </source>
</reference>
<reference evidence="12" key="20">
    <citation type="submission" date="2020-09" db="EMBL/GenBank/DDBJ databases">
        <title>Emerging polyconal dissemination of OXA-244-producing E. coli in France.</title>
        <authorList>
            <person name="Emeraud C."/>
            <person name="Girlich D."/>
            <person name="Bonnin R.A."/>
            <person name="Jousset A.B."/>
            <person name="Naas T."/>
            <person name="Dortet L."/>
        </authorList>
    </citation>
    <scope>NUCLEOTIDE SEQUENCE</scope>
    <source>
        <strain evidence="12">225E3</strain>
    </source>
</reference>
<dbReference type="Proteomes" id="UP000581425">
    <property type="component" value="Unassembled WGS sequence"/>
</dbReference>
<dbReference type="EMBL" id="CP063369">
    <property type="protein sequence ID" value="QOY31077.1"/>
    <property type="molecule type" value="Genomic_DNA"/>
</dbReference>
<evidence type="ECO:0000313" key="64">
    <source>
        <dbReference type="Proteomes" id="UP000581425"/>
    </source>
</evidence>
<protein>
    <submittedName>
        <fullName evidence="37">Cell envelope stress response protein YqcG</fullName>
    </submittedName>
    <submittedName>
        <fullName evidence="27">Small protein involved in the cell envelope stress response</fullName>
    </submittedName>
</protein>
<evidence type="ECO:0000313" key="31">
    <source>
        <dbReference type="EMBL" id="STM07828.1"/>
    </source>
</evidence>
<reference evidence="25 43" key="7">
    <citation type="submission" date="2018-07" db="EMBL/GenBank/DDBJ databases">
        <title>Whole Genome Sequence Analysis of Avian Pathogenic E. coli - An Australian Perspective.</title>
        <authorList>
            <person name="Cummins M.L."/>
            <person name="Reid C.J."/>
            <person name="Roy Chowdhury P."/>
            <person name="Bushell R."/>
            <person name="Esbert N."/>
            <person name="Tivendale K.A."/>
            <person name="Noormohammadi A.H."/>
            <person name="Islam S."/>
            <person name="Marenda M.S."/>
            <person name="Browning G.F."/>
            <person name="Markham P.F."/>
            <person name="Djordjevic S.P."/>
        </authorList>
    </citation>
    <scope>NUCLEOTIDE SEQUENCE [LARGE SCALE GENOMIC DNA]</scope>
    <source>
        <strain evidence="25 43">AVC211</strain>
    </source>
</reference>
<evidence type="ECO:0000313" key="36">
    <source>
        <dbReference type="EMBL" id="VZR41903.1"/>
    </source>
</evidence>
<gene>
    <name evidence="27" type="primary">yqcG</name>
    <name evidence="10" type="ORF">ACU57_24430</name>
    <name evidence="21" type="ORF">BMT91_11120</name>
    <name evidence="1" type="ORF">C0P57_002199</name>
    <name evidence="26" type="ORF">CIG67_16000</name>
    <name evidence="2" type="ORF">CTR35_002161</name>
    <name evidence="6" type="ORF">DL968_18570</name>
    <name evidence="25" type="ORF">DTL43_09340</name>
    <name evidence="3" type="ORF">E6D34_09160</name>
    <name evidence="11" type="ORF">FOI11_00885</name>
    <name evidence="23" type="ORF">FOI11_022295</name>
    <name evidence="34" type="ORF">FV293_25040</name>
    <name evidence="35" type="ORF">FWK02_14135</name>
    <name evidence="18" type="ORF">G3V95_12600</name>
    <name evidence="20" type="ORF">G4A38_15035</name>
    <name evidence="19" type="ORF">G4A47_01965</name>
    <name evidence="5" type="ORF">GNW61_06310</name>
    <name evidence="4" type="ORF">GOP25_06630</name>
    <name evidence="16" type="ORF">GP944_13470</name>
    <name evidence="15" type="ORF">GP965_13805</name>
    <name evidence="14" type="ORF">GP979_13405</name>
    <name evidence="13" type="ORF">GQM21_05965</name>
    <name evidence="17" type="ORF">GRW05_18770</name>
    <name evidence="8" type="ORF">HMV95_03930</name>
    <name evidence="22" type="ORF">HVY77_05740</name>
    <name evidence="36" type="ORF">IDONEFKE_00916</name>
    <name evidence="12" type="ORF">IH772_07530</name>
    <name evidence="9" type="ORF">J0541_001317</name>
    <name evidence="24" type="ORF">JNP96_21480</name>
    <name evidence="27" type="ORF">NCTC11126_05056</name>
    <name evidence="32" type="ORF">NCTC8500_01094</name>
    <name evidence="28" type="ORF">NCTC9073_04883</name>
    <name evidence="30" type="ORF">NCTC9117_01612</name>
    <name evidence="33" type="ORF">NCTC9706_03300</name>
    <name evidence="31" type="ORF">NCTC9962_05450</name>
    <name evidence="7" type="ORF">P6223_005458</name>
    <name evidence="37" type="ORF">QDW62_05220</name>
    <name evidence="29" type="ORF">SAMEA3752557_03037</name>
</gene>
<evidence type="ECO:0000313" key="20">
    <source>
        <dbReference type="EMBL" id="NYQ39899.1"/>
    </source>
</evidence>
<evidence type="ECO:0000313" key="5">
    <source>
        <dbReference type="EMBL" id="EFH6648367.1"/>
    </source>
</evidence>
<evidence type="ECO:0000313" key="53">
    <source>
        <dbReference type="Proteomes" id="UP000441160"/>
    </source>
</evidence>
<evidence type="ECO:0000313" key="23">
    <source>
        <dbReference type="EMBL" id="QOY31077.1"/>
    </source>
</evidence>
<accession>A0A024LAG3</accession>
<evidence type="ECO:0000313" key="35">
    <source>
        <dbReference type="EMBL" id="TXT01116.1"/>
    </source>
</evidence>
<organism evidence="1 63">
    <name type="scientific">Escherichia coli</name>
    <dbReference type="NCBI Taxonomy" id="562"/>
    <lineage>
        <taxon>Bacteria</taxon>
        <taxon>Pseudomonadati</taxon>
        <taxon>Pseudomonadota</taxon>
        <taxon>Gammaproteobacteria</taxon>
        <taxon>Enterobacterales</taxon>
        <taxon>Enterobacteriaceae</taxon>
        <taxon>Escherichia</taxon>
    </lineage>
</organism>
<reference evidence="62 63" key="8">
    <citation type="submission" date="2018-08" db="EMBL/GenBank/DDBJ databases">
        <authorList>
            <consortium name="NARMS: The National Antimicrobial Resistance Monitoring System"/>
        </authorList>
    </citation>
    <scope>NUCLEOTIDE SEQUENCE [LARGE SCALE GENOMIC DNA]</scope>
    <source>
        <strain evidence="3 61">CVM N18EC122</strain>
        <strain evidence="2 62">FSIS11705178</strain>
        <strain evidence="1 63">FSIS11706358</strain>
    </source>
</reference>
<dbReference type="Proteomes" id="UP000640866">
    <property type="component" value="Unassembled WGS sequence"/>
</dbReference>
<dbReference type="EMBL" id="CP070393">
    <property type="protein sequence ID" value="QRZ96383.1"/>
    <property type="molecule type" value="Genomic_DNA"/>
</dbReference>
<dbReference type="EMBL" id="UARS01000011">
    <property type="protein sequence ID" value="SPW56252.1"/>
    <property type="molecule type" value="Genomic_DNA"/>
</dbReference>
<evidence type="ECO:0000313" key="46">
    <source>
        <dbReference type="Proteomes" id="UP000254460"/>
    </source>
</evidence>
<dbReference type="EMBL" id="QOGZ01000008">
    <property type="protein sequence ID" value="RDA40168.1"/>
    <property type="molecule type" value="Genomic_DNA"/>
</dbReference>
<evidence type="ECO:0000313" key="38">
    <source>
        <dbReference type="Proteomes" id="UP000050556"/>
    </source>
</evidence>
<dbReference type="Proteomes" id="UP000854059">
    <property type="component" value="Unassembled WGS sequence"/>
</dbReference>
<dbReference type="EMBL" id="WTML01000010">
    <property type="protein sequence ID" value="MWK96759.1"/>
    <property type="molecule type" value="Genomic_DNA"/>
</dbReference>
<evidence type="ECO:0000313" key="43">
    <source>
        <dbReference type="Proteomes" id="UP000253687"/>
    </source>
</evidence>
<evidence type="ECO:0000313" key="28">
    <source>
        <dbReference type="EMBL" id="SPX17077.1"/>
    </source>
</evidence>
<dbReference type="Proteomes" id="UP000531813">
    <property type="component" value="Unassembled WGS sequence"/>
</dbReference>
<evidence type="ECO:0000313" key="54">
    <source>
        <dbReference type="Proteomes" id="UP000462271"/>
    </source>
</evidence>
<dbReference type="Proteomes" id="UP000188855">
    <property type="component" value="Unassembled WGS sequence"/>
</dbReference>
<dbReference type="EMBL" id="CP122634">
    <property type="protein sequence ID" value="WHI02957.1"/>
    <property type="molecule type" value="Genomic_DNA"/>
</dbReference>
<reference evidence="36 65" key="11">
    <citation type="submission" date="2019-11" db="EMBL/GenBank/DDBJ databases">
        <authorList>
            <person name="Haines EK M."/>
        </authorList>
    </citation>
    <scope>NUCLEOTIDE SEQUENCE [LARGE SCALE GENOMIC DNA]</scope>
    <source>
        <strain evidence="36">KR2729</strain>
    </source>
</reference>
<dbReference type="Proteomes" id="UP000538406">
    <property type="component" value="Unassembled WGS sequence"/>
</dbReference>
<evidence type="ECO:0000313" key="32">
    <source>
        <dbReference type="EMBL" id="STM37365.1"/>
    </source>
</evidence>
<evidence type="ECO:0000313" key="17">
    <source>
        <dbReference type="EMBL" id="MXI76271.1"/>
    </source>
</evidence>
<dbReference type="Proteomes" id="UP000250671">
    <property type="component" value="Unassembled WGS sequence"/>
</dbReference>
<dbReference type="EMBL" id="AASHPR010000016">
    <property type="protein sequence ID" value="EFC3525021.1"/>
    <property type="molecule type" value="Genomic_DNA"/>
</dbReference>
<reference evidence="19 58" key="16">
    <citation type="journal article" date="2020" name="J. Appl. Microbiol.">
        <title>Genetic characterization of Shigatoxigenic and enteropathogenic Escherichia coli O80:H2 from diarrheic and septicemic calves and relatedness to human Shigatoxigenic E. coli O80:H2.</title>
        <authorList>
            <person name="Habets A."/>
            <person name="Crombe F."/>
            <person name="Nakamura K."/>
            <person name="Guerin V."/>
            <person name="De Rauw K."/>
            <person name="Pierard D."/>
            <person name="Saulmont M."/>
            <person name="Hayashi T."/>
            <person name="Mainil J.G."/>
            <person name="Thiry D."/>
        </authorList>
    </citation>
    <scope>NUCLEOTIDE SEQUENCE [LARGE SCALE GENOMIC DNA]</scope>
    <source>
        <strain evidence="20">EH3306</strain>
        <strain evidence="19 58">EH3307</strain>
    </source>
</reference>
<evidence type="ECO:0000313" key="50">
    <source>
        <dbReference type="Proteomes" id="UP000321461"/>
    </source>
</evidence>
<evidence type="ECO:0000313" key="47">
    <source>
        <dbReference type="Proteomes" id="UP000254785"/>
    </source>
</evidence>
<evidence type="ECO:0000313" key="30">
    <source>
        <dbReference type="EMBL" id="STJ79055.1"/>
    </source>
</evidence>
<reference evidence="24" key="22">
    <citation type="submission" date="2021-02" db="EMBL/GenBank/DDBJ databases">
        <title>Co-localization of colistin and carbapenem -resistance genes on a novel transferable IncHI2 plasmid in Escherichia coli from chicken-origin.</title>
        <authorList>
            <person name="Hoffmann M."/>
            <person name="Balkey M."/>
            <person name="Ronco T."/>
            <person name="Hendriksen R.S."/>
        </authorList>
    </citation>
    <scope>NUCLEOTIDE SEQUENCE</scope>
    <source>
        <strain evidence="24">CFSAN083829</strain>
    </source>
</reference>
<dbReference type="EMBL" id="CP057293">
    <property type="protein sequence ID" value="QMF66561.1"/>
    <property type="molecule type" value="Genomic_DNA"/>
</dbReference>
<dbReference type="Proteomes" id="UP000250780">
    <property type="component" value="Unassembled WGS sequence"/>
</dbReference>
<dbReference type="EMBL" id="WTRC01000196">
    <property type="protein sequence ID" value="MWT21975.1"/>
    <property type="molecule type" value="Genomic_DNA"/>
</dbReference>
<evidence type="ECO:0000313" key="42">
    <source>
        <dbReference type="Proteomes" id="UP000250780"/>
    </source>
</evidence>
<name>A0A024LAG3_ECOLX</name>
<reference evidence="8" key="4">
    <citation type="journal article" date="2018" name="Genome Biol.">
        <title>SKESA: strategic k-mer extension for scrupulous assemblies.</title>
        <authorList>
            <person name="Souvorov A."/>
            <person name="Agarwala R."/>
            <person name="Lipman D.J."/>
        </authorList>
    </citation>
    <scope>NUCLEOTIDE SEQUENCE [LARGE SCALE GENOMIC DNA]</scope>
    <source>
        <strain evidence="9">Escherichia coli</strain>
        <strain evidence="8">EuSCAPE_DE065</strain>
    </source>
</reference>
<reference evidence="22 57" key="18">
    <citation type="submission" date="2020-06" db="EMBL/GenBank/DDBJ databases">
        <title>REHAB project genomes.</title>
        <authorList>
            <person name="Shaw L.P."/>
        </authorList>
    </citation>
    <scope>NUCLEOTIDE SEQUENCE [LARGE SCALE GENOMIC DNA]</scope>
    <source>
        <strain evidence="22 57">RHB30-C10</strain>
    </source>
</reference>
<evidence type="ECO:0000313" key="26">
    <source>
        <dbReference type="EMBL" id="RVE11593.1"/>
    </source>
</evidence>
<dbReference type="Proteomes" id="UP000050556">
    <property type="component" value="Unassembled WGS sequence"/>
</dbReference>
<evidence type="ECO:0000313" key="14">
    <source>
        <dbReference type="EMBL" id="MWR89292.1"/>
    </source>
</evidence>
<dbReference type="Proteomes" id="UP001179946">
    <property type="component" value="Chromosome"/>
</dbReference>
<dbReference type="EMBL" id="JACGTG010000001">
    <property type="protein sequence ID" value="MBA6238606.1"/>
    <property type="molecule type" value="Genomic_DNA"/>
</dbReference>
<reference evidence="37" key="23">
    <citation type="journal article" date="2023" name="Front. Microbiol.">
        <title>Virotyping and genetic antimicrobial susceptibility testing of porcine ETEC/STEC strains and associated plasmid types.</title>
        <authorList>
            <person name="Vereecke N."/>
            <person name="Van Hoorde S."/>
            <person name="Sperling D."/>
            <person name="Theuns S."/>
            <person name="Devriendt B."/>
            <person name="Cox E."/>
        </authorList>
    </citation>
    <scope>NUCLEOTIDE SEQUENCE</scope>
    <source>
        <strain evidence="37">ETEC4085</strain>
    </source>
</reference>
<reference evidence="5 59" key="12">
    <citation type="submission" date="2019-11" db="EMBL/GenBank/DDBJ databases">
        <authorList>
            <consortium name="GenomeTrakr network: Whole genome sequencing for foodborne pathogen traceback"/>
        </authorList>
    </citation>
    <scope>NUCLEOTIDE SEQUENCE [LARGE SCALE GENOMIC DNA]</scope>
    <source>
        <strain evidence="5 59">PSU-2072</strain>
        <strain evidence="4 60">PSU-2243</strain>
    </source>
</reference>
<dbReference type="Proteomes" id="UP000253687">
    <property type="component" value="Unassembled WGS sequence"/>
</dbReference>
<dbReference type="Proteomes" id="UP000517067">
    <property type="component" value="Unassembled WGS sequence"/>
</dbReference>
<reference evidence="11 64" key="19">
    <citation type="submission" date="2020-07" db="EMBL/GenBank/DDBJ databases">
        <title>Analysis of Genomes of Bacterial Isolates from Lameness Outbreaks in Broilers.</title>
        <authorList>
            <person name="Ekesi N.S."/>
            <person name="Alrubaye A."/>
            <person name="Rhoads D."/>
        </authorList>
    </citation>
    <scope>NUCLEOTIDE SEQUENCE [LARGE SCALE GENOMIC DNA]</scope>
    <source>
        <strain evidence="11 64">1409</strain>
    </source>
</reference>
<evidence type="ECO:0000313" key="55">
    <source>
        <dbReference type="Proteomes" id="UP000462410"/>
    </source>
</evidence>
<reference evidence="21 39" key="2">
    <citation type="submission" date="2016-10" db="EMBL/GenBank/DDBJ databases">
        <title>Whole genome sequences of antibiotic resistant commensal Escherichia coli from healthy Australian adults.</title>
        <authorList>
            <person name="Moran R.A."/>
            <person name="Anantham S."/>
            <person name="Nigro S.J."/>
            <person name="Holt K.E."/>
            <person name="Hall R.M."/>
        </authorList>
    </citation>
    <scope>NUCLEOTIDE SEQUENCE [LARGE SCALE GENOMIC DNA]</scope>
    <source>
        <strain evidence="21 39">2.3-R4</strain>
    </source>
</reference>
<evidence type="ECO:0000313" key="58">
    <source>
        <dbReference type="Proteomes" id="UP000517067"/>
    </source>
</evidence>
<reference evidence="23 64" key="21">
    <citation type="submission" date="2020-10" db="EMBL/GenBank/DDBJ databases">
        <title>Analysis of Genomes of Bacterial Isolates from Lameness Outbreaks in Broilers.</title>
        <authorList>
            <person name="Rhoads D."/>
            <person name="Ekesi N.S."/>
        </authorList>
    </citation>
    <scope>NUCLEOTIDE SEQUENCE [LARGE SCALE GENOMIC DNA]</scope>
    <source>
        <strain evidence="23 64">1409</strain>
    </source>
</reference>
<reference evidence="6" key="5">
    <citation type="submission" date="2018-05" db="EMBL/GenBank/DDBJ databases">
        <authorList>
            <person name="Ashton P.M."/>
            <person name="Dallman T."/>
            <person name="Nair S."/>
            <person name="De Pinna E."/>
            <person name="Peters T."/>
            <person name="Grant K."/>
        </authorList>
    </citation>
    <scope>NUCLEOTIDE SEQUENCE</scope>
    <source>
        <strain evidence="6">412057</strain>
    </source>
</reference>
<evidence type="ECO:0000313" key="41">
    <source>
        <dbReference type="Proteomes" id="UP000250671"/>
    </source>
</evidence>
<dbReference type="Proteomes" id="UP000846355">
    <property type="component" value="Unassembled WGS sequence"/>
</dbReference>
<dbReference type="EMBL" id="UCZA01000018">
    <property type="protein sequence ID" value="SQP82768.1"/>
    <property type="molecule type" value="Genomic_DNA"/>
</dbReference>
<dbReference type="Proteomes" id="UP000250561">
    <property type="component" value="Unassembled WGS sequence"/>
</dbReference>
<evidence type="ECO:0000313" key="13">
    <source>
        <dbReference type="EMBL" id="MWK96759.1"/>
    </source>
</evidence>
<evidence type="ECO:0000313" key="34">
    <source>
        <dbReference type="EMBL" id="TXQ29219.1"/>
    </source>
</evidence>
<dbReference type="Proteomes" id="UP000254785">
    <property type="component" value="Unassembled WGS sequence"/>
</dbReference>
<evidence type="ECO:0000313" key="62">
    <source>
        <dbReference type="Proteomes" id="UP000538406"/>
    </source>
</evidence>
<dbReference type="Proteomes" id="UP000663166">
    <property type="component" value="Chromosome"/>
</dbReference>
<evidence type="ECO:0000313" key="49">
    <source>
        <dbReference type="Proteomes" id="UP000321295"/>
    </source>
</evidence>
<evidence type="ECO:0000313" key="19">
    <source>
        <dbReference type="EMBL" id="NYP84006.1"/>
    </source>
</evidence>
<dbReference type="EMBL" id="AASFZR010000028">
    <property type="protein sequence ID" value="EFB4532946.1"/>
    <property type="molecule type" value="Genomic_DNA"/>
</dbReference>
<dbReference type="EMBL" id="MPAF01000017">
    <property type="protein sequence ID" value="OOK28429.1"/>
    <property type="molecule type" value="Genomic_DNA"/>
</dbReference>
<evidence type="ECO:0000313" key="25">
    <source>
        <dbReference type="EMBL" id="RDA40168.1"/>
    </source>
</evidence>
<evidence type="ECO:0000313" key="21">
    <source>
        <dbReference type="EMBL" id="OOK28429.1"/>
    </source>
</evidence>
<proteinExistence type="predicted"/>
<evidence type="ECO:0000313" key="2">
    <source>
        <dbReference type="EMBL" id="EFC3525021.1"/>
    </source>
</evidence>
<dbReference type="EMBL" id="AASWOY010000010">
    <property type="protein sequence ID" value="EFH6648367.1"/>
    <property type="molecule type" value="Genomic_DNA"/>
</dbReference>
<evidence type="ECO:0000313" key="59">
    <source>
        <dbReference type="Proteomes" id="UP000530628"/>
    </source>
</evidence>
<evidence type="ECO:0000313" key="27">
    <source>
        <dbReference type="EMBL" id="SPW56252.1"/>
    </source>
</evidence>
<dbReference type="Proteomes" id="UP000288459">
    <property type="component" value="Unassembled WGS sequence"/>
</dbReference>
<dbReference type="RefSeq" id="WP_001288228.1">
    <property type="nucleotide sequence ID" value="NZ_AP019189.1"/>
</dbReference>
<evidence type="ECO:0000313" key="65">
    <source>
        <dbReference type="Proteomes" id="UP000629265"/>
    </source>
</evidence>
<evidence type="ECO:0000313" key="56">
    <source>
        <dbReference type="Proteomes" id="UP000469708"/>
    </source>
</evidence>
<evidence type="ECO:0000313" key="33">
    <source>
        <dbReference type="EMBL" id="STN86178.1"/>
    </source>
</evidence>
<dbReference type="Proteomes" id="UP000254429">
    <property type="component" value="Unassembled WGS sequence"/>
</dbReference>
<evidence type="ECO:0000313" key="9">
    <source>
        <dbReference type="EMBL" id="HBB1572440.1"/>
    </source>
</evidence>
<dbReference type="Proteomes" id="UP000530628">
    <property type="component" value="Unassembled WGS sequence"/>
</dbReference>
<reference evidence="17 51" key="14">
    <citation type="submission" date="2019-12" db="EMBL/GenBank/DDBJ databases">
        <title>Enteriobacteria Tanzani isolates_10434.</title>
        <authorList>
            <person name="Subbiah M."/>
            <person name="Call D."/>
        </authorList>
    </citation>
    <scope>NUCLEOTIDE SEQUENCE [LARGE SCALE GENOMIC DNA]</scope>
    <source>
        <strain evidence="17 51">10434wD1</strain>
    </source>
</reference>
<dbReference type="Proteomes" id="UP000870292">
    <property type="component" value="Unassembled WGS sequence"/>
</dbReference>
<evidence type="ECO:0000313" key="40">
    <source>
        <dbReference type="Proteomes" id="UP000250561"/>
    </source>
</evidence>
<dbReference type="EMBL" id="NPIM01000143">
    <property type="protein sequence ID" value="RVE11593.1"/>
    <property type="molecule type" value="Genomic_DNA"/>
</dbReference>
<evidence type="ECO:0000313" key="57">
    <source>
        <dbReference type="Proteomes" id="UP000512322"/>
    </source>
</evidence>
<evidence type="ECO:0000313" key="8">
    <source>
        <dbReference type="EMBL" id="HAJ5957436.1"/>
    </source>
</evidence>
<evidence type="ECO:0000313" key="48">
    <source>
        <dbReference type="Proteomes" id="UP000288459"/>
    </source>
</evidence>
<reference evidence="7" key="24">
    <citation type="submission" date="2024-02" db="EMBL/GenBank/DDBJ databases">
        <authorList>
            <consortium name="Clinical and Environmental Microbiology Branch: Whole genome sequencing antimicrobial resistance pathogens in the healthcare setting"/>
        </authorList>
    </citation>
    <scope>NUCLEOTIDE SEQUENCE</scope>
    <source>
        <strain evidence="7">2023CK-00345</strain>
    </source>
</reference>
<dbReference type="EMBL" id="UGDC01000003">
    <property type="protein sequence ID" value="STJ79055.1"/>
    <property type="molecule type" value="Genomic_DNA"/>
</dbReference>
<evidence type="ECO:0000313" key="6">
    <source>
        <dbReference type="EMBL" id="EGE1989588.1"/>
    </source>
</evidence>
<evidence type="ECO:0000313" key="22">
    <source>
        <dbReference type="EMBL" id="QMF66561.1"/>
    </source>
</evidence>
<dbReference type="EMBL" id="UGED01000011">
    <property type="protein sequence ID" value="STM07828.1"/>
    <property type="molecule type" value="Genomic_DNA"/>
</dbReference>
<dbReference type="Proteomes" id="UP000512322">
    <property type="component" value="Chromosome"/>
</dbReference>
<evidence type="ECO:0000313" key="10">
    <source>
        <dbReference type="EMBL" id="KPO04856.1"/>
    </source>
</evidence>
<sequence length="46" mass="5383">MSEENKENGFNHVKTFTKIIFIFSVLVFNDNEYKITDAAVNLFIQI</sequence>
<dbReference type="EMBL" id="CACRYR010000333">
    <property type="protein sequence ID" value="VZR41903.1"/>
    <property type="molecule type" value="Genomic_DNA"/>
</dbReference>
<dbReference type="EMBL" id="JAAGYI010000017">
    <property type="protein sequence ID" value="NEM86334.1"/>
    <property type="molecule type" value="Genomic_DNA"/>
</dbReference>
<evidence type="ECO:0000313" key="29">
    <source>
        <dbReference type="EMBL" id="SQP82768.1"/>
    </source>
</evidence>
<evidence type="ECO:0000313" key="7">
    <source>
        <dbReference type="EMBL" id="EMM0028747.1"/>
    </source>
</evidence>
<dbReference type="PATRIC" id="fig|562.10472.peg.2766"/>
<evidence type="ECO:0000313" key="1">
    <source>
        <dbReference type="EMBL" id="EFB4532946.1"/>
    </source>
</evidence>
<reference evidence="49 50" key="10">
    <citation type="submission" date="2019-08" db="EMBL/GenBank/DDBJ databases">
        <title>Whole genome analysis of cultivated E. coli strains isolated from CD patients and healthy donors.</title>
        <authorList>
            <person name="Siniagina M.N."/>
            <person name="Markelova M.I."/>
            <person name="Laikov A.V."/>
            <person name="Boulygina E.A."/>
            <person name="Khusnutdinova D.R."/>
            <person name="Kharchenko A."/>
            <person name="Grigoryeva T.V."/>
        </authorList>
    </citation>
    <scope>NUCLEOTIDE SEQUENCE [LARGE SCALE GENOMIC DNA]</scope>
    <source>
        <strain evidence="34 49">1_45_11</strain>
        <strain evidence="35 50">3_77_5</strain>
    </source>
</reference>
<evidence type="ECO:0000313" key="12">
    <source>
        <dbReference type="EMBL" id="MBE0977158.1"/>
    </source>
</evidence>
<dbReference type="Proteomes" id="UP000254052">
    <property type="component" value="Unassembled WGS sequence"/>
</dbReference>
<dbReference type="EMBL" id="JACZOI010000017">
    <property type="protein sequence ID" value="MBE0977158.1"/>
    <property type="molecule type" value="Genomic_DNA"/>
</dbReference>
<dbReference type="EMBL" id="UGGJ01000004">
    <property type="protein sequence ID" value="STN86178.1"/>
    <property type="molecule type" value="Genomic_DNA"/>
</dbReference>
<evidence type="ECO:0000313" key="3">
    <source>
        <dbReference type="EMBL" id="EFC9749440.1"/>
    </source>
</evidence>
<evidence type="ECO:0000313" key="4">
    <source>
        <dbReference type="EMBL" id="EFH5891915.1"/>
    </source>
</evidence>
<dbReference type="EMBL" id="WTQQ01000174">
    <property type="protein sequence ID" value="MWR89292.1"/>
    <property type="molecule type" value="Genomic_DNA"/>
</dbReference>
<dbReference type="EMBL" id="UGFG01000001">
    <property type="protein sequence ID" value="STM37365.1"/>
    <property type="molecule type" value="Genomic_DNA"/>
</dbReference>
<reference evidence="52 53" key="15">
    <citation type="submission" date="2019-12" db="EMBL/GenBank/DDBJ databases">
        <title>Enteriobacteria Tanzani isolates_8377-8380.</title>
        <authorList>
            <person name="Subbiah M."/>
            <person name="Call D."/>
        </authorList>
    </citation>
    <scope>NUCLEOTIDE SEQUENCE [LARGE SCALE GENOMIC DNA]</scope>
    <source>
        <strain evidence="16 53">8378wB3</strain>
        <strain evidence="15 55">8378wH8</strain>
        <strain evidence="14 52">8379wE6</strain>
    </source>
</reference>
<reference evidence="10 38" key="1">
    <citation type="journal article" date="2015" name="Front. Microbiol.">
        <title>Genetic determinants of heat resistance in Escherichia coli.</title>
        <authorList>
            <person name="Mercer R.G."/>
            <person name="Zheng J."/>
            <person name="Garcia-Hernandez R."/>
            <person name="Ruan L."/>
            <person name="Ganzle M.G."/>
            <person name="McMullen L.M."/>
        </authorList>
    </citation>
    <scope>NUCLEOTIDE SEQUENCE [LARGE SCALE GENOMIC DNA]</scope>
    <source>
        <strain evidence="10 38">AW1.3</strain>
    </source>
</reference>
<reference evidence="40 41" key="6">
    <citation type="submission" date="2018-06" db="EMBL/GenBank/DDBJ databases">
        <authorList>
            <consortium name="Pathogen Informatics"/>
            <person name="Doyle S."/>
        </authorList>
    </citation>
    <scope>NUCLEOTIDE SEQUENCE [LARGE SCALE GENOMIC DNA]</scope>
    <source>
        <strain evidence="27 40">NCTC11126</strain>
        <strain evidence="32 45">NCTC8500</strain>
        <strain evidence="28 42">NCTC9073</strain>
        <strain evidence="30 47">NCTC9117</strain>
        <strain evidence="33 46">NCTC9706</strain>
        <strain evidence="31 44">NCTC9962</strain>
        <strain evidence="29 41">VREC0535</strain>
    </source>
</reference>
<dbReference type="EMBL" id="AASEBA010000014">
    <property type="protein sequence ID" value="EFC9749440.1"/>
    <property type="molecule type" value="Genomic_DNA"/>
</dbReference>
<dbReference type="Proteomes" id="UP000321461">
    <property type="component" value="Unassembled WGS sequence"/>
</dbReference>
<dbReference type="Proteomes" id="UP000321295">
    <property type="component" value="Unassembled WGS sequence"/>
</dbReference>
<dbReference type="EMBL" id="UASD01000009">
    <property type="protein sequence ID" value="SPX17077.1"/>
    <property type="molecule type" value="Genomic_DNA"/>
</dbReference>
<dbReference type="Proteomes" id="UP000462410">
    <property type="component" value="Unassembled WGS sequence"/>
</dbReference>
<evidence type="ECO:0000313" key="52">
    <source>
        <dbReference type="Proteomes" id="UP000436482"/>
    </source>
</evidence>
<evidence type="ECO:0000313" key="16">
    <source>
        <dbReference type="EMBL" id="MWU31783.1"/>
    </source>
</evidence>
<evidence type="ECO:0000313" key="60">
    <source>
        <dbReference type="Proteomes" id="UP000531813"/>
    </source>
</evidence>
<dbReference type="EMBL" id="JABUPJ010000017">
    <property type="protein sequence ID" value="NYQ39899.1"/>
    <property type="molecule type" value="Genomic_DNA"/>
</dbReference>
<evidence type="ECO:0000313" key="44">
    <source>
        <dbReference type="Proteomes" id="UP000254052"/>
    </source>
</evidence>
<dbReference type="EMBL" id="WTRX01000017">
    <property type="protein sequence ID" value="MWU31783.1"/>
    <property type="molecule type" value="Genomic_DNA"/>
</dbReference>
<dbReference type="EMBL" id="VSBS01000455">
    <property type="protein sequence ID" value="TXT01116.1"/>
    <property type="molecule type" value="Genomic_DNA"/>
</dbReference>
<dbReference type="Proteomes" id="UP000462271">
    <property type="component" value="Unassembled WGS sequence"/>
</dbReference>
<dbReference type="Proteomes" id="UP000469708">
    <property type="component" value="Unassembled WGS sequence"/>
</dbReference>
<dbReference type="Proteomes" id="UP000436141">
    <property type="component" value="Unassembled WGS sequence"/>
</dbReference>
<dbReference type="Proteomes" id="UP000436482">
    <property type="component" value="Unassembled WGS sequence"/>
</dbReference>
<dbReference type="EMBL" id="AASWIS010000005">
    <property type="protein sequence ID" value="EFH5891915.1"/>
    <property type="molecule type" value="Genomic_DNA"/>
</dbReference>
<dbReference type="Proteomes" id="UP000629265">
    <property type="component" value="Unassembled WGS sequence"/>
</dbReference>
<dbReference type="EMBL" id="WUIY01000144">
    <property type="protein sequence ID" value="MXI76271.1"/>
    <property type="molecule type" value="Genomic_DNA"/>
</dbReference>
<dbReference type="EMBL" id="VRXD01000056">
    <property type="protein sequence ID" value="TXQ29219.1"/>
    <property type="molecule type" value="Genomic_DNA"/>
</dbReference>
<dbReference type="EMBL" id="DABHXT010000003">
    <property type="protein sequence ID" value="HAJ5957436.1"/>
    <property type="molecule type" value="Genomic_DNA"/>
</dbReference>
<dbReference type="EMBL" id="LDYI01000161">
    <property type="protein sequence ID" value="KPO04856.1"/>
    <property type="molecule type" value="Genomic_DNA"/>
</dbReference>
<evidence type="ECO:0000313" key="15">
    <source>
        <dbReference type="EMBL" id="MWT21975.1"/>
    </source>
</evidence>
<evidence type="ECO:0000313" key="51">
    <source>
        <dbReference type="Proteomes" id="UP000436141"/>
    </source>
</evidence>
<dbReference type="Proteomes" id="UP000581425">
    <property type="component" value="Chromosome"/>
</dbReference>
<evidence type="ECO:0000313" key="39">
    <source>
        <dbReference type="Proteomes" id="UP000188855"/>
    </source>
</evidence>
<dbReference type="Proteomes" id="UP000532204">
    <property type="component" value="Unassembled WGS sequence"/>
</dbReference>
<evidence type="ECO:0000313" key="61">
    <source>
        <dbReference type="Proteomes" id="UP000532204"/>
    </source>
</evidence>
<accession>A0A238BAV6</accession>
<dbReference type="EMBL" id="AAVTXU010000083">
    <property type="protein sequence ID" value="EGE1989588.1"/>
    <property type="molecule type" value="Genomic_DNA"/>
</dbReference>
<evidence type="ECO:0000313" key="37">
    <source>
        <dbReference type="EMBL" id="WHI02957.1"/>
    </source>
</evidence>